<proteinExistence type="predicted"/>
<sequence>MEQIVRRTFQPSVSSAELYATTQGYAERGWTVAETANGVSLVSDRTVCGVEVVGELATRVRNYLESNALIGPVIDVPGDEPREIYLVTGIDRAALAVAALREMGAVVHCDGAGIPLPPTQLHAGSASWIVAPDDARWIPPVVALSAAVRAVRGGSAAAAARAAS</sequence>
<keyword evidence="2" id="KW-1185">Reference proteome</keyword>
<name>A0ABX8SBW5_9ACTN</name>
<gene>
    <name evidence="1" type="ORF">KV203_01005</name>
</gene>
<protein>
    <submittedName>
        <fullName evidence="1">Uncharacterized protein</fullName>
    </submittedName>
</protein>
<evidence type="ECO:0000313" key="1">
    <source>
        <dbReference type="EMBL" id="QXQ14075.1"/>
    </source>
</evidence>
<organism evidence="1 2">
    <name type="scientific">Skermania pinensis</name>
    <dbReference type="NCBI Taxonomy" id="39122"/>
    <lineage>
        <taxon>Bacteria</taxon>
        <taxon>Bacillati</taxon>
        <taxon>Actinomycetota</taxon>
        <taxon>Actinomycetes</taxon>
        <taxon>Mycobacteriales</taxon>
        <taxon>Gordoniaceae</taxon>
        <taxon>Skermania</taxon>
    </lineage>
</organism>
<reference evidence="1" key="1">
    <citation type="submission" date="2021-07" db="EMBL/GenBank/DDBJ databases">
        <title>Candidatus Kaistella beijingensis sp. nov. isolated from a municipal wastewater treatment plant is involved in sludge foaming.</title>
        <authorList>
            <person name="Song Y."/>
            <person name="Liu S.-J."/>
        </authorList>
    </citation>
    <scope>NUCLEOTIDE SEQUENCE</scope>
    <source>
        <strain evidence="1">DSM 43998</strain>
    </source>
</reference>
<evidence type="ECO:0000313" key="2">
    <source>
        <dbReference type="Proteomes" id="UP000887023"/>
    </source>
</evidence>
<dbReference type="Proteomes" id="UP000887023">
    <property type="component" value="Chromosome"/>
</dbReference>
<accession>A0ABX8SBW5</accession>
<dbReference type="EMBL" id="CP079105">
    <property type="protein sequence ID" value="QXQ14075.1"/>
    <property type="molecule type" value="Genomic_DNA"/>
</dbReference>